<evidence type="ECO:0000259" key="10">
    <source>
        <dbReference type="Pfam" id="PF02852"/>
    </source>
</evidence>
<keyword evidence="3 9" id="KW-0285">Flavoprotein</keyword>
<organism evidence="12 13">
    <name type="scientific">Halorussus limi</name>
    <dbReference type="NCBI Taxonomy" id="2938695"/>
    <lineage>
        <taxon>Archaea</taxon>
        <taxon>Methanobacteriati</taxon>
        <taxon>Methanobacteriota</taxon>
        <taxon>Stenosarchaea group</taxon>
        <taxon>Halobacteria</taxon>
        <taxon>Halobacteriales</taxon>
        <taxon>Haladaptataceae</taxon>
        <taxon>Halorussus</taxon>
    </lineage>
</organism>
<comment type="cofactor">
    <cofactor evidence="1">
        <name>FAD</name>
        <dbReference type="ChEBI" id="CHEBI:57692"/>
    </cofactor>
</comment>
<keyword evidence="6" id="KW-0520">NAD</keyword>
<evidence type="ECO:0000256" key="1">
    <source>
        <dbReference type="ARBA" id="ARBA00001974"/>
    </source>
</evidence>
<dbReference type="Gene3D" id="3.50.50.60">
    <property type="entry name" value="FAD/NAD(P)-binding domain"/>
    <property type="match status" value="2"/>
</dbReference>
<dbReference type="InterPro" id="IPR023753">
    <property type="entry name" value="FAD/NAD-binding_dom"/>
</dbReference>
<dbReference type="Gene3D" id="3.30.390.30">
    <property type="match status" value="1"/>
</dbReference>
<evidence type="ECO:0000256" key="6">
    <source>
        <dbReference type="ARBA" id="ARBA00023027"/>
    </source>
</evidence>
<name>A0A8U0I0L5_9EURY</name>
<dbReference type="GO" id="GO:0050660">
    <property type="term" value="F:flavin adenine dinucleotide binding"/>
    <property type="evidence" value="ECO:0007669"/>
    <property type="project" value="TreeGrafter"/>
</dbReference>
<dbReference type="PRINTS" id="PR00368">
    <property type="entry name" value="FADPNR"/>
</dbReference>
<evidence type="ECO:0000256" key="4">
    <source>
        <dbReference type="ARBA" id="ARBA00022827"/>
    </source>
</evidence>
<proteinExistence type="inferred from homology"/>
<accession>A0A8U0I0L5</accession>
<dbReference type="NCBIfam" id="NF004946">
    <property type="entry name" value="PRK06292.2-4"/>
    <property type="match status" value="1"/>
</dbReference>
<dbReference type="PRINTS" id="PR00411">
    <property type="entry name" value="PNDRDTASEI"/>
</dbReference>
<keyword evidence="12" id="KW-0614">Plasmid</keyword>
<dbReference type="InterPro" id="IPR004099">
    <property type="entry name" value="Pyr_nucl-diS_OxRdtase_dimer"/>
</dbReference>
<geneLocation type="plasmid" evidence="12 13">
    <name>unnamed2</name>
</geneLocation>
<evidence type="ECO:0000256" key="5">
    <source>
        <dbReference type="ARBA" id="ARBA00023002"/>
    </source>
</evidence>
<dbReference type="PANTHER" id="PTHR22912:SF217">
    <property type="entry name" value="DIHYDROLIPOYL DEHYDROGENASE"/>
    <property type="match status" value="1"/>
</dbReference>
<evidence type="ECO:0000313" key="12">
    <source>
        <dbReference type="EMBL" id="UPV76915.1"/>
    </source>
</evidence>
<dbReference type="InterPro" id="IPR012999">
    <property type="entry name" value="Pyr_OxRdtase_I_AS"/>
</dbReference>
<keyword evidence="8 9" id="KW-0676">Redox-active center</keyword>
<dbReference type="InterPro" id="IPR050151">
    <property type="entry name" value="Class-I_Pyr_Nuc-Dis_Oxidored"/>
</dbReference>
<keyword evidence="7" id="KW-1015">Disulfide bond</keyword>
<evidence type="ECO:0000256" key="7">
    <source>
        <dbReference type="ARBA" id="ARBA00023157"/>
    </source>
</evidence>
<feature type="domain" description="FAD/NAD(P)-binding" evidence="11">
    <location>
        <begin position="9"/>
        <end position="313"/>
    </location>
</feature>
<reference evidence="12 13" key="1">
    <citation type="submission" date="2022-04" db="EMBL/GenBank/DDBJ databases">
        <title>Diverse halophilic archaea isolated from saline environments.</title>
        <authorList>
            <person name="Cui H.-L."/>
        </authorList>
    </citation>
    <scope>NUCLEOTIDE SEQUENCE [LARGE SCALE GENOMIC DNA]</scope>
    <source>
        <strain evidence="12 13">XZYJT49</strain>
        <plasmid evidence="12 13">unnamed2</plasmid>
    </source>
</reference>
<dbReference type="GO" id="GO:0006103">
    <property type="term" value="P:2-oxoglutarate metabolic process"/>
    <property type="evidence" value="ECO:0007669"/>
    <property type="project" value="TreeGrafter"/>
</dbReference>
<dbReference type="Proteomes" id="UP000830729">
    <property type="component" value="Plasmid unnamed2"/>
</dbReference>
<evidence type="ECO:0000256" key="9">
    <source>
        <dbReference type="RuleBase" id="RU003691"/>
    </source>
</evidence>
<protein>
    <submittedName>
        <fullName evidence="12">Dihydrolipoyl dehydrogenase</fullName>
    </submittedName>
</protein>
<dbReference type="SUPFAM" id="SSF51905">
    <property type="entry name" value="FAD/NAD(P)-binding domain"/>
    <property type="match status" value="1"/>
</dbReference>
<feature type="domain" description="Pyridine nucleotide-disulphide oxidoreductase dimerisation" evidence="10">
    <location>
        <begin position="347"/>
        <end position="456"/>
    </location>
</feature>
<keyword evidence="5 9" id="KW-0560">Oxidoreductase</keyword>
<dbReference type="PANTHER" id="PTHR22912">
    <property type="entry name" value="DISULFIDE OXIDOREDUCTASE"/>
    <property type="match status" value="1"/>
</dbReference>
<dbReference type="EMBL" id="CP096661">
    <property type="protein sequence ID" value="UPV76915.1"/>
    <property type="molecule type" value="Genomic_DNA"/>
</dbReference>
<dbReference type="PROSITE" id="PS00076">
    <property type="entry name" value="PYRIDINE_REDOX_1"/>
    <property type="match status" value="1"/>
</dbReference>
<dbReference type="PIRSF" id="PIRSF000350">
    <property type="entry name" value="Mercury_reductase_MerA"/>
    <property type="match status" value="1"/>
</dbReference>
<evidence type="ECO:0000256" key="2">
    <source>
        <dbReference type="ARBA" id="ARBA00007532"/>
    </source>
</evidence>
<dbReference type="InterPro" id="IPR036188">
    <property type="entry name" value="FAD/NAD-bd_sf"/>
</dbReference>
<dbReference type="GeneID" id="72187707"/>
<dbReference type="KEGG" id="halx:M0R89_20870"/>
<dbReference type="SUPFAM" id="SSF55424">
    <property type="entry name" value="FAD/NAD-linked reductases, dimerisation (C-terminal) domain"/>
    <property type="match status" value="1"/>
</dbReference>
<keyword evidence="13" id="KW-1185">Reference proteome</keyword>
<dbReference type="RefSeq" id="WP_248652948.1">
    <property type="nucleotide sequence ID" value="NZ_CP096661.1"/>
</dbReference>
<dbReference type="InterPro" id="IPR001100">
    <property type="entry name" value="Pyr_nuc-diS_OxRdtase"/>
</dbReference>
<evidence type="ECO:0000256" key="8">
    <source>
        <dbReference type="ARBA" id="ARBA00023284"/>
    </source>
</evidence>
<dbReference type="InterPro" id="IPR016156">
    <property type="entry name" value="FAD/NAD-linked_Rdtase_dimer_sf"/>
</dbReference>
<dbReference type="AlphaFoldDB" id="A0A8U0I0L5"/>
<dbReference type="Pfam" id="PF07992">
    <property type="entry name" value="Pyr_redox_2"/>
    <property type="match status" value="1"/>
</dbReference>
<keyword evidence="4 9" id="KW-0274">FAD</keyword>
<evidence type="ECO:0000313" key="13">
    <source>
        <dbReference type="Proteomes" id="UP000830729"/>
    </source>
</evidence>
<dbReference type="FunFam" id="3.30.390.30:FF:000001">
    <property type="entry name" value="Dihydrolipoyl dehydrogenase"/>
    <property type="match status" value="1"/>
</dbReference>
<evidence type="ECO:0000256" key="3">
    <source>
        <dbReference type="ARBA" id="ARBA00022630"/>
    </source>
</evidence>
<sequence length="460" mass="49457">MQEGQLTEFDVVVIGAGSGLSVASAAARQGADVAVIEKGLMGGTCLNRGCVPSKMLIHRADIAEQIRQSEQFGIEAEITNVDFASMVEEVNADVEESATQIEHGLRQSPNHTLFKDEAQFVDTRTLKVNGNQIIGHKVIVAAGTRPFIPPIDGIEDVDYITSTGALQRDTRPNHLVIVGGGYIAAELAHFYGSFGTDITIIGRADTLLPEEDREIAERFTRGFADKHTVYTSYEAIAAAQQNGEITVTAEHADGEVIDIAGDELLIAAGRIPNTDTLAVENAGIETDPLGFVETNEYLETTAQNVWALGDIVGEYLYKHSANLEAQYVVQNAFGEHDHKHPVDYAAMPHAVFSSPQVAGVGMTEEELEEENMEYISGKYSYEDTAMGGALKETEGIVKVLVDPSDGAILGCHILGPRASMLIHEVVVAMTQGSGTVVDIADSTHVHPALNEVVQRAFRSV</sequence>
<dbReference type="GO" id="GO:0004148">
    <property type="term" value="F:dihydrolipoyl dehydrogenase (NADH) activity"/>
    <property type="evidence" value="ECO:0007669"/>
    <property type="project" value="TreeGrafter"/>
</dbReference>
<comment type="similarity">
    <text evidence="2 9">Belongs to the class-I pyridine nucleotide-disulfide oxidoreductase family.</text>
</comment>
<gene>
    <name evidence="12" type="ORF">M0R89_20870</name>
</gene>
<evidence type="ECO:0000259" key="11">
    <source>
        <dbReference type="Pfam" id="PF07992"/>
    </source>
</evidence>
<dbReference type="Pfam" id="PF02852">
    <property type="entry name" value="Pyr_redox_dim"/>
    <property type="match status" value="1"/>
</dbReference>